<feature type="compositionally biased region" description="Basic and acidic residues" evidence="1">
    <location>
        <begin position="57"/>
        <end position="75"/>
    </location>
</feature>
<accession>A0AAN7K6H7</accession>
<organism evidence="2 3">
    <name type="scientific">Trapa incisa</name>
    <dbReference type="NCBI Taxonomy" id="236973"/>
    <lineage>
        <taxon>Eukaryota</taxon>
        <taxon>Viridiplantae</taxon>
        <taxon>Streptophyta</taxon>
        <taxon>Embryophyta</taxon>
        <taxon>Tracheophyta</taxon>
        <taxon>Spermatophyta</taxon>
        <taxon>Magnoliopsida</taxon>
        <taxon>eudicotyledons</taxon>
        <taxon>Gunneridae</taxon>
        <taxon>Pentapetalae</taxon>
        <taxon>rosids</taxon>
        <taxon>malvids</taxon>
        <taxon>Myrtales</taxon>
        <taxon>Lythraceae</taxon>
        <taxon>Trapa</taxon>
    </lineage>
</organism>
<dbReference type="EMBL" id="JAXIOK010000010">
    <property type="protein sequence ID" value="KAK4760916.1"/>
    <property type="molecule type" value="Genomic_DNA"/>
</dbReference>
<keyword evidence="3" id="KW-1185">Reference proteome</keyword>
<protein>
    <submittedName>
        <fullName evidence="2">Uncharacterized protein</fullName>
    </submittedName>
</protein>
<feature type="region of interest" description="Disordered" evidence="1">
    <location>
        <begin position="48"/>
        <end position="84"/>
    </location>
</feature>
<comment type="caution">
    <text evidence="2">The sequence shown here is derived from an EMBL/GenBank/DDBJ whole genome shotgun (WGS) entry which is preliminary data.</text>
</comment>
<sequence>MSVHLGKLVRRAYSDLSDAKEGEASYTSRSFNRKLGLWIPVLASEPRSPQLFPNSHSEARGKFNHLRATERREEMTETEGSEED</sequence>
<proteinExistence type="predicted"/>
<gene>
    <name evidence="2" type="ORF">SAY87_005809</name>
</gene>
<evidence type="ECO:0000313" key="2">
    <source>
        <dbReference type="EMBL" id="KAK4760916.1"/>
    </source>
</evidence>
<name>A0AAN7K6H7_9MYRT</name>
<reference evidence="2 3" key="1">
    <citation type="journal article" date="2023" name="Hortic Res">
        <title>Pangenome of water caltrop reveals structural variations and asymmetric subgenome divergence after allopolyploidization.</title>
        <authorList>
            <person name="Zhang X."/>
            <person name="Chen Y."/>
            <person name="Wang L."/>
            <person name="Yuan Y."/>
            <person name="Fang M."/>
            <person name="Shi L."/>
            <person name="Lu R."/>
            <person name="Comes H.P."/>
            <person name="Ma Y."/>
            <person name="Chen Y."/>
            <person name="Huang G."/>
            <person name="Zhou Y."/>
            <person name="Zheng Z."/>
            <person name="Qiu Y."/>
        </authorList>
    </citation>
    <scope>NUCLEOTIDE SEQUENCE [LARGE SCALE GENOMIC DNA]</scope>
    <source>
        <tissue evidence="2">Roots</tissue>
    </source>
</reference>
<evidence type="ECO:0000313" key="3">
    <source>
        <dbReference type="Proteomes" id="UP001345219"/>
    </source>
</evidence>
<dbReference type="AlphaFoldDB" id="A0AAN7K6H7"/>
<evidence type="ECO:0000256" key="1">
    <source>
        <dbReference type="SAM" id="MobiDB-lite"/>
    </source>
</evidence>
<dbReference type="Proteomes" id="UP001345219">
    <property type="component" value="Chromosome 5"/>
</dbReference>